<dbReference type="EMBL" id="JAGSOV010000097">
    <property type="protein sequence ID" value="MCO1660891.1"/>
    <property type="molecule type" value="Genomic_DNA"/>
</dbReference>
<proteinExistence type="predicted"/>
<gene>
    <name evidence="2" type="ORF">KDL28_38170</name>
</gene>
<feature type="region of interest" description="Disordered" evidence="1">
    <location>
        <begin position="1"/>
        <end position="21"/>
    </location>
</feature>
<reference evidence="2" key="1">
    <citation type="submission" date="2021-04" db="EMBL/GenBank/DDBJ databases">
        <title>Pseudonocardia sp. nov., isolated from sandy soil of mangrove forest.</title>
        <authorList>
            <person name="Zan Z."/>
            <person name="Huang R."/>
            <person name="Liu W."/>
        </authorList>
    </citation>
    <scope>NUCLEOTIDE SEQUENCE</scope>
    <source>
        <strain evidence="2">S2-4</strain>
    </source>
</reference>
<organism evidence="2 3">
    <name type="scientific">Pseudonocardia humida</name>
    <dbReference type="NCBI Taxonomy" id="2800819"/>
    <lineage>
        <taxon>Bacteria</taxon>
        <taxon>Bacillati</taxon>
        <taxon>Actinomycetota</taxon>
        <taxon>Actinomycetes</taxon>
        <taxon>Pseudonocardiales</taxon>
        <taxon>Pseudonocardiaceae</taxon>
        <taxon>Pseudonocardia</taxon>
    </lineage>
</organism>
<evidence type="ECO:0000313" key="3">
    <source>
        <dbReference type="Proteomes" id="UP001165283"/>
    </source>
</evidence>
<sequence>MATSAAVVIGTTGASSPNPSANDAVVAAPVAQPGQKFCRSAKTMNSHHHGFRTG</sequence>
<evidence type="ECO:0000256" key="1">
    <source>
        <dbReference type="SAM" id="MobiDB-lite"/>
    </source>
</evidence>
<evidence type="ECO:0000313" key="2">
    <source>
        <dbReference type="EMBL" id="MCO1660891.1"/>
    </source>
</evidence>
<dbReference type="Proteomes" id="UP001165283">
    <property type="component" value="Unassembled WGS sequence"/>
</dbReference>
<keyword evidence="3" id="KW-1185">Reference proteome</keyword>
<protein>
    <submittedName>
        <fullName evidence="2">Uncharacterized protein</fullName>
    </submittedName>
</protein>
<name>A0ABT1ADB3_9PSEU</name>
<comment type="caution">
    <text evidence="2">The sequence shown here is derived from an EMBL/GenBank/DDBJ whole genome shotgun (WGS) entry which is preliminary data.</text>
</comment>
<accession>A0ABT1ADB3</accession>